<dbReference type="InterPro" id="IPR050266">
    <property type="entry name" value="AB_hydrolase_sf"/>
</dbReference>
<dbReference type="AlphaFoldDB" id="A0A7V8SXQ6"/>
<organism evidence="2 3">
    <name type="scientific">Candidatus Acidiferrum panamense</name>
    <dbReference type="NCBI Taxonomy" id="2741543"/>
    <lineage>
        <taxon>Bacteria</taxon>
        <taxon>Pseudomonadati</taxon>
        <taxon>Acidobacteriota</taxon>
        <taxon>Terriglobia</taxon>
        <taxon>Candidatus Acidiferrales</taxon>
        <taxon>Candidatus Acidiferrum</taxon>
    </lineage>
</organism>
<dbReference type="PANTHER" id="PTHR43798">
    <property type="entry name" value="MONOACYLGLYCEROL LIPASE"/>
    <property type="match status" value="1"/>
</dbReference>
<protein>
    <submittedName>
        <fullName evidence="2">Alpha/beta hydrolase</fullName>
    </submittedName>
</protein>
<dbReference type="InterPro" id="IPR000639">
    <property type="entry name" value="Epox_hydrolase-like"/>
</dbReference>
<evidence type="ECO:0000259" key="1">
    <source>
        <dbReference type="Pfam" id="PF00561"/>
    </source>
</evidence>
<dbReference type="Pfam" id="PF00561">
    <property type="entry name" value="Abhydrolase_1"/>
    <property type="match status" value="1"/>
</dbReference>
<sequence length="263" mass="30081">MLMHGFPDNVHLYDRLSPYLSPPRRVVLFDFLGWGSSDKPSGYPYTTDNQVGDLDAVITQLGLGQVVLVAHDASGPPAIDWALAYPERVAGLVLLNTYYCEMPTLRRPEAIWLFSTPVIRSVARPVSRMFGNWLFRRMYWWQVGSFIRDADVRREFVPLLYQQFDATPSARHAFFRLNEDLLPMVRSRTQMIPKLKEFRRPVRIIFGDADPSLNSGVARTFHEFLPGSELFLIPGARHFVQLDEPEQVARLILAMPSQGSKQS</sequence>
<dbReference type="PRINTS" id="PR00111">
    <property type="entry name" value="ABHYDROLASE"/>
</dbReference>
<dbReference type="Gene3D" id="3.40.50.1820">
    <property type="entry name" value="alpha/beta hydrolase"/>
    <property type="match status" value="1"/>
</dbReference>
<name>A0A7V8SXQ6_9BACT</name>
<feature type="domain" description="AB hydrolase-1" evidence="1">
    <location>
        <begin position="2"/>
        <end position="245"/>
    </location>
</feature>
<dbReference type="PANTHER" id="PTHR43798:SF33">
    <property type="entry name" value="HYDROLASE, PUTATIVE (AFU_ORTHOLOGUE AFUA_2G14860)-RELATED"/>
    <property type="match status" value="1"/>
</dbReference>
<dbReference type="GO" id="GO:0016787">
    <property type="term" value="F:hydrolase activity"/>
    <property type="evidence" value="ECO:0007669"/>
    <property type="project" value="UniProtKB-KW"/>
</dbReference>
<dbReference type="PRINTS" id="PR00412">
    <property type="entry name" value="EPOXHYDRLASE"/>
</dbReference>
<keyword evidence="3" id="KW-1185">Reference proteome</keyword>
<dbReference type="EMBL" id="JACDQQ010001273">
    <property type="protein sequence ID" value="MBA0085937.1"/>
    <property type="molecule type" value="Genomic_DNA"/>
</dbReference>
<dbReference type="SUPFAM" id="SSF53474">
    <property type="entry name" value="alpha/beta-Hydrolases"/>
    <property type="match status" value="1"/>
</dbReference>
<keyword evidence="2" id="KW-0378">Hydrolase</keyword>
<dbReference type="GO" id="GO:0016020">
    <property type="term" value="C:membrane"/>
    <property type="evidence" value="ECO:0007669"/>
    <property type="project" value="TreeGrafter"/>
</dbReference>
<accession>A0A7V8SXQ6</accession>
<gene>
    <name evidence="2" type="ORF">HRJ53_13140</name>
</gene>
<evidence type="ECO:0000313" key="3">
    <source>
        <dbReference type="Proteomes" id="UP000567293"/>
    </source>
</evidence>
<dbReference type="Proteomes" id="UP000567293">
    <property type="component" value="Unassembled WGS sequence"/>
</dbReference>
<reference evidence="2" key="1">
    <citation type="submission" date="2020-06" db="EMBL/GenBank/DDBJ databases">
        <title>Legume-microbial interactions unlock mineral nutrients during tropical forest succession.</title>
        <authorList>
            <person name="Epihov D.Z."/>
        </authorList>
    </citation>
    <scope>NUCLEOTIDE SEQUENCE [LARGE SCALE GENOMIC DNA]</scope>
    <source>
        <strain evidence="2">Pan2503</strain>
    </source>
</reference>
<evidence type="ECO:0000313" key="2">
    <source>
        <dbReference type="EMBL" id="MBA0085937.1"/>
    </source>
</evidence>
<dbReference type="InterPro" id="IPR000073">
    <property type="entry name" value="AB_hydrolase_1"/>
</dbReference>
<dbReference type="InterPro" id="IPR029058">
    <property type="entry name" value="AB_hydrolase_fold"/>
</dbReference>
<proteinExistence type="predicted"/>
<comment type="caution">
    <text evidence="2">The sequence shown here is derived from an EMBL/GenBank/DDBJ whole genome shotgun (WGS) entry which is preliminary data.</text>
</comment>